<dbReference type="EMBL" id="PKOZ01000001">
    <property type="protein sequence ID" value="PQD96656.1"/>
    <property type="molecule type" value="Genomic_DNA"/>
</dbReference>
<dbReference type="GO" id="GO:0045892">
    <property type="term" value="P:negative regulation of DNA-templated transcription"/>
    <property type="evidence" value="ECO:0007669"/>
    <property type="project" value="TreeGrafter"/>
</dbReference>
<dbReference type="InterPro" id="IPR050679">
    <property type="entry name" value="Bact_HTH_transcr_reg"/>
</dbReference>
<keyword evidence="1" id="KW-0805">Transcription regulation</keyword>
<evidence type="ECO:0000256" key="2">
    <source>
        <dbReference type="ARBA" id="ARBA00023125"/>
    </source>
</evidence>
<evidence type="ECO:0000256" key="3">
    <source>
        <dbReference type="ARBA" id="ARBA00023163"/>
    </source>
</evidence>
<evidence type="ECO:0000259" key="4">
    <source>
        <dbReference type="PROSITE" id="PS50949"/>
    </source>
</evidence>
<dbReference type="PANTHER" id="PTHR44846:SF1">
    <property type="entry name" value="MANNOSYL-D-GLYCERATE TRANSPORT_METABOLISM SYSTEM REPRESSOR MNGR-RELATED"/>
    <property type="match status" value="1"/>
</dbReference>
<dbReference type="CDD" id="cd07377">
    <property type="entry name" value="WHTH_GntR"/>
    <property type="match status" value="1"/>
</dbReference>
<gene>
    <name evidence="5" type="ORF">CYL18_01820</name>
</gene>
<dbReference type="Gene3D" id="1.10.10.10">
    <property type="entry name" value="Winged helix-like DNA-binding domain superfamily/Winged helix DNA-binding domain"/>
    <property type="match status" value="1"/>
</dbReference>
<dbReference type="Pfam" id="PF07702">
    <property type="entry name" value="UTRA"/>
    <property type="match status" value="1"/>
</dbReference>
<dbReference type="SMART" id="SM00866">
    <property type="entry name" value="UTRA"/>
    <property type="match status" value="1"/>
</dbReference>
<comment type="caution">
    <text evidence="5">The sequence shown here is derived from an EMBL/GenBank/DDBJ whole genome shotgun (WGS) entry which is preliminary data.</text>
</comment>
<proteinExistence type="predicted"/>
<dbReference type="InterPro" id="IPR028978">
    <property type="entry name" value="Chorismate_lyase_/UTRA_dom_sf"/>
</dbReference>
<dbReference type="Gene3D" id="3.40.1410.10">
    <property type="entry name" value="Chorismate lyase-like"/>
    <property type="match status" value="1"/>
</dbReference>
<sequence length="241" mass="28452">MRLIDKNSRTPLYLQLMDILMEEIDFSLNENDQLPSEREICDKYDVSRTTVRQAINEMERDGLIYKVHGKGTFVAPNKVKQDLIKFYSFTEEMKKLGKKPISKVLSFEIIEADRKISRELRLPETTKVYKFTRLRLADKTPMMLEETFVPVELFPDLTKEALEENALYDIFRERYQVEIKMADEYFTPVMANENEAKLLQIPSMLPSLRIERLTFSANNVIEYTNTIARGDKFKYHVRLEN</sequence>
<protein>
    <submittedName>
        <fullName evidence="5">GntR family transcriptional regulator</fullName>
    </submittedName>
</protein>
<dbReference type="SUPFAM" id="SSF64288">
    <property type="entry name" value="Chorismate lyase-like"/>
    <property type="match status" value="1"/>
</dbReference>
<keyword evidence="3" id="KW-0804">Transcription</keyword>
<dbReference type="InterPro" id="IPR036390">
    <property type="entry name" value="WH_DNA-bd_sf"/>
</dbReference>
<dbReference type="AlphaFoldDB" id="A0A2S7N3Q5"/>
<dbReference type="Pfam" id="PF00392">
    <property type="entry name" value="GntR"/>
    <property type="match status" value="1"/>
</dbReference>
<evidence type="ECO:0000256" key="1">
    <source>
        <dbReference type="ARBA" id="ARBA00023015"/>
    </source>
</evidence>
<dbReference type="OrthoDB" id="9815017at2"/>
<dbReference type="InterPro" id="IPR011663">
    <property type="entry name" value="UTRA"/>
</dbReference>
<feature type="domain" description="HTH gntR-type" evidence="4">
    <location>
        <begin position="10"/>
        <end position="77"/>
    </location>
</feature>
<evidence type="ECO:0000313" key="5">
    <source>
        <dbReference type="EMBL" id="PQD96656.1"/>
    </source>
</evidence>
<dbReference type="InterPro" id="IPR036388">
    <property type="entry name" value="WH-like_DNA-bd_sf"/>
</dbReference>
<accession>A0A2S7N3Q5</accession>
<keyword evidence="6" id="KW-1185">Reference proteome</keyword>
<evidence type="ECO:0000313" key="6">
    <source>
        <dbReference type="Proteomes" id="UP000239663"/>
    </source>
</evidence>
<dbReference type="SUPFAM" id="SSF46785">
    <property type="entry name" value="Winged helix' DNA-binding domain"/>
    <property type="match status" value="1"/>
</dbReference>
<dbReference type="GO" id="GO:0003700">
    <property type="term" value="F:DNA-binding transcription factor activity"/>
    <property type="evidence" value="ECO:0007669"/>
    <property type="project" value="InterPro"/>
</dbReference>
<organism evidence="5 6">
    <name type="scientific">Pradoshia eiseniae</name>
    <dbReference type="NCBI Taxonomy" id="2064768"/>
    <lineage>
        <taxon>Bacteria</taxon>
        <taxon>Bacillati</taxon>
        <taxon>Bacillota</taxon>
        <taxon>Bacilli</taxon>
        <taxon>Bacillales</taxon>
        <taxon>Bacillaceae</taxon>
        <taxon>Pradoshia</taxon>
    </lineage>
</organism>
<dbReference type="PRINTS" id="PR00035">
    <property type="entry name" value="HTHGNTR"/>
</dbReference>
<dbReference type="GO" id="GO:0003677">
    <property type="term" value="F:DNA binding"/>
    <property type="evidence" value="ECO:0007669"/>
    <property type="project" value="UniProtKB-KW"/>
</dbReference>
<dbReference type="RefSeq" id="WP_104847753.1">
    <property type="nucleotide sequence ID" value="NZ_PKOZ01000001.1"/>
</dbReference>
<dbReference type="Proteomes" id="UP000239663">
    <property type="component" value="Unassembled WGS sequence"/>
</dbReference>
<dbReference type="InterPro" id="IPR000524">
    <property type="entry name" value="Tscrpt_reg_HTH_GntR"/>
</dbReference>
<name>A0A2S7N3Q5_9BACI</name>
<keyword evidence="2" id="KW-0238">DNA-binding</keyword>
<reference evidence="5 6" key="1">
    <citation type="submission" date="2017-12" db="EMBL/GenBank/DDBJ databases">
        <title>Taxonomic description and draft genome of Pradoshia cofamensis Gen. nov., sp. nov., a thermotolerant bacillale isolated from anterior gut of earthworm Eisenia fetida.</title>
        <authorList>
            <person name="Saha T."/>
            <person name="Chakraborty R."/>
        </authorList>
    </citation>
    <scope>NUCLEOTIDE SEQUENCE [LARGE SCALE GENOMIC DNA]</scope>
    <source>
        <strain evidence="5 6">EAG3</strain>
    </source>
</reference>
<dbReference type="SMART" id="SM00345">
    <property type="entry name" value="HTH_GNTR"/>
    <property type="match status" value="1"/>
</dbReference>
<dbReference type="PROSITE" id="PS50949">
    <property type="entry name" value="HTH_GNTR"/>
    <property type="match status" value="1"/>
</dbReference>
<dbReference type="PANTHER" id="PTHR44846">
    <property type="entry name" value="MANNOSYL-D-GLYCERATE TRANSPORT/METABOLISM SYSTEM REPRESSOR MNGR-RELATED"/>
    <property type="match status" value="1"/>
</dbReference>